<sequence>MQSIDPFKIIGIATRTSNTSAKAAEDLGALWGKFFEEQIGGKISGKVSEDIFAIYTDYESDYTGEYTCLIGYQVGSLENAAEGLVAREFDGGKHIKFVAAGKMPEAVVETWQKIWAKDSELERKYTADFEVYGAKSQQGDNSEVDIFIAVK</sequence>
<dbReference type="EMBL" id="FPBF01000006">
    <property type="protein sequence ID" value="SFU07965.1"/>
    <property type="molecule type" value="Genomic_DNA"/>
</dbReference>
<dbReference type="OrthoDB" id="9801008at2"/>
<dbReference type="InterPro" id="IPR029441">
    <property type="entry name" value="Cass2"/>
</dbReference>
<dbReference type="GO" id="GO:0003677">
    <property type="term" value="F:DNA binding"/>
    <property type="evidence" value="ECO:0007669"/>
    <property type="project" value="UniProtKB-KW"/>
</dbReference>
<dbReference type="Pfam" id="PF14526">
    <property type="entry name" value="Cass2"/>
    <property type="match status" value="1"/>
</dbReference>
<reference evidence="3" key="1">
    <citation type="submission" date="2016-10" db="EMBL/GenBank/DDBJ databases">
        <authorList>
            <person name="Varghese N."/>
            <person name="Submissions S."/>
        </authorList>
    </citation>
    <scope>NUCLEOTIDE SEQUENCE [LARGE SCALE GENOMIC DNA]</scope>
    <source>
        <strain evidence="3">DSM 23445</strain>
    </source>
</reference>
<organism evidence="2 3">
    <name type="scientific">Algoriphagus locisalis</name>
    <dbReference type="NCBI Taxonomy" id="305507"/>
    <lineage>
        <taxon>Bacteria</taxon>
        <taxon>Pseudomonadati</taxon>
        <taxon>Bacteroidota</taxon>
        <taxon>Cytophagia</taxon>
        <taxon>Cytophagales</taxon>
        <taxon>Cyclobacteriaceae</taxon>
        <taxon>Algoriphagus</taxon>
    </lineage>
</organism>
<dbReference type="Proteomes" id="UP000199673">
    <property type="component" value="Unassembled WGS sequence"/>
</dbReference>
<dbReference type="PANTHER" id="PTHR36444">
    <property type="entry name" value="TRANSCRIPTIONAL REGULATOR PROTEIN YOBU-RELATED"/>
    <property type="match status" value="1"/>
</dbReference>
<keyword evidence="3" id="KW-1185">Reference proteome</keyword>
<dbReference type="SMART" id="SM00871">
    <property type="entry name" value="AraC_E_bind"/>
    <property type="match status" value="1"/>
</dbReference>
<dbReference type="Gene3D" id="3.20.80.10">
    <property type="entry name" value="Regulatory factor, effector binding domain"/>
    <property type="match status" value="1"/>
</dbReference>
<dbReference type="InterPro" id="IPR011256">
    <property type="entry name" value="Reg_factor_effector_dom_sf"/>
</dbReference>
<evidence type="ECO:0000313" key="3">
    <source>
        <dbReference type="Proteomes" id="UP000199673"/>
    </source>
</evidence>
<feature type="domain" description="AraC effector-binding" evidence="1">
    <location>
        <begin position="1"/>
        <end position="151"/>
    </location>
</feature>
<dbReference type="PANTHER" id="PTHR36444:SF2">
    <property type="entry name" value="TRANSCRIPTIONAL REGULATOR PROTEIN YOBU-RELATED"/>
    <property type="match status" value="1"/>
</dbReference>
<dbReference type="InterPro" id="IPR010499">
    <property type="entry name" value="AraC_E-bd"/>
</dbReference>
<protein>
    <submittedName>
        <fullName evidence="2">Predicted transcriptional regulator YdeE, contains AraC-type DNA-binding domain</fullName>
    </submittedName>
</protein>
<accession>A0A1I7D8M4</accession>
<proteinExistence type="predicted"/>
<dbReference type="SUPFAM" id="SSF55136">
    <property type="entry name" value="Probable bacterial effector-binding domain"/>
    <property type="match status" value="1"/>
</dbReference>
<keyword evidence="2" id="KW-0238">DNA-binding</keyword>
<evidence type="ECO:0000313" key="2">
    <source>
        <dbReference type="EMBL" id="SFU07965.1"/>
    </source>
</evidence>
<gene>
    <name evidence="2" type="ORF">SAMN04489724_3757</name>
</gene>
<dbReference type="AlphaFoldDB" id="A0A1I7D8M4"/>
<evidence type="ECO:0000259" key="1">
    <source>
        <dbReference type="SMART" id="SM00871"/>
    </source>
</evidence>
<dbReference type="InterPro" id="IPR053182">
    <property type="entry name" value="YobU-like_regulator"/>
</dbReference>
<dbReference type="RefSeq" id="WP_091696284.1">
    <property type="nucleotide sequence ID" value="NZ_FPBF01000006.1"/>
</dbReference>
<name>A0A1I7D8M4_9BACT</name>
<dbReference type="STRING" id="305507.SAMN04489724_3757"/>